<dbReference type="PANTHER" id="PTHR23319">
    <property type="entry name" value="GRAM DOMAIN CONTAINING 1B, ISOFORM E"/>
    <property type="match status" value="1"/>
</dbReference>
<dbReference type="EMBL" id="CDQK01000001">
    <property type="protein sequence ID" value="CEP20388.1"/>
    <property type="molecule type" value="Genomic_DNA"/>
</dbReference>
<dbReference type="PANTHER" id="PTHR23319:SF4">
    <property type="entry name" value="GRAM DOMAIN CONTAINING 1B, ISOFORM E"/>
    <property type="match status" value="1"/>
</dbReference>
<keyword evidence="5 7" id="KW-0472">Membrane</keyword>
<keyword evidence="3 7" id="KW-0812">Transmembrane</keyword>
<evidence type="ECO:0000256" key="3">
    <source>
        <dbReference type="ARBA" id="ARBA00022692"/>
    </source>
</evidence>
<accession>A0A0H5BY55</accession>
<proteinExistence type="inferred from homology"/>
<dbReference type="InterPro" id="IPR011993">
    <property type="entry name" value="PH-like_dom_sf"/>
</dbReference>
<dbReference type="Gene3D" id="2.30.29.30">
    <property type="entry name" value="Pleckstrin-homology domain (PH domain)/Phosphotyrosine-binding domain (PTB)"/>
    <property type="match status" value="1"/>
</dbReference>
<evidence type="ECO:0000256" key="4">
    <source>
        <dbReference type="ARBA" id="ARBA00022989"/>
    </source>
</evidence>
<evidence type="ECO:0000259" key="8">
    <source>
        <dbReference type="PROSITE" id="PS51778"/>
    </source>
</evidence>
<gene>
    <name evidence="9" type="ORF">BN1211_0229</name>
</gene>
<dbReference type="GO" id="GO:0005886">
    <property type="term" value="C:plasma membrane"/>
    <property type="evidence" value="ECO:0007669"/>
    <property type="project" value="TreeGrafter"/>
</dbReference>
<evidence type="ECO:0000313" key="9">
    <source>
        <dbReference type="EMBL" id="CEP20388.1"/>
    </source>
</evidence>
<dbReference type="Proteomes" id="UP000038830">
    <property type="component" value="Unassembled WGS sequence"/>
</dbReference>
<feature type="region of interest" description="Disordered" evidence="6">
    <location>
        <begin position="353"/>
        <end position="375"/>
    </location>
</feature>
<feature type="transmembrane region" description="Helical" evidence="7">
    <location>
        <begin position="635"/>
        <end position="655"/>
    </location>
</feature>
<organism evidence="9 10">
    <name type="scientific">Cyberlindnera jadinii (strain ATCC 18201 / CBS 1600 / BCRC 20928 / JCM 3617 / NBRC 0987 / NRRL Y-1542)</name>
    <name type="common">Torula yeast</name>
    <name type="synonym">Candida utilis</name>
    <dbReference type="NCBI Taxonomy" id="983966"/>
    <lineage>
        <taxon>Eukaryota</taxon>
        <taxon>Fungi</taxon>
        <taxon>Dikarya</taxon>
        <taxon>Ascomycota</taxon>
        <taxon>Saccharomycotina</taxon>
        <taxon>Saccharomycetes</taxon>
        <taxon>Phaffomycetales</taxon>
        <taxon>Phaffomycetaceae</taxon>
        <taxon>Cyberlindnera</taxon>
    </lineage>
</organism>
<dbReference type="Pfam" id="PF02893">
    <property type="entry name" value="GRAM"/>
    <property type="match status" value="1"/>
</dbReference>
<evidence type="ECO:0000256" key="1">
    <source>
        <dbReference type="ARBA" id="ARBA00004167"/>
    </source>
</evidence>
<comment type="subcellular location">
    <subcellularLocation>
        <location evidence="1">Membrane</location>
        <topology evidence="1">Single-pass membrane protein</topology>
    </subcellularLocation>
</comment>
<feature type="compositionally biased region" description="Polar residues" evidence="6">
    <location>
        <begin position="99"/>
        <end position="113"/>
    </location>
</feature>
<comment type="similarity">
    <text evidence="2">Belongs to the YSP2 family.</text>
</comment>
<dbReference type="GO" id="GO:0005739">
    <property type="term" value="C:mitochondrion"/>
    <property type="evidence" value="ECO:0007669"/>
    <property type="project" value="TreeGrafter"/>
</dbReference>
<dbReference type="GO" id="GO:0032541">
    <property type="term" value="C:cortical endoplasmic reticulum"/>
    <property type="evidence" value="ECO:0007669"/>
    <property type="project" value="TreeGrafter"/>
</dbReference>
<dbReference type="GO" id="GO:0120015">
    <property type="term" value="F:sterol transfer activity"/>
    <property type="evidence" value="ECO:0007669"/>
    <property type="project" value="TreeGrafter"/>
</dbReference>
<feature type="compositionally biased region" description="Acidic residues" evidence="6">
    <location>
        <begin position="363"/>
        <end position="375"/>
    </location>
</feature>
<feature type="compositionally biased region" description="Polar residues" evidence="6">
    <location>
        <begin position="9"/>
        <end position="23"/>
    </location>
</feature>
<dbReference type="PROSITE" id="PS51778">
    <property type="entry name" value="VAST"/>
    <property type="match status" value="1"/>
</dbReference>
<keyword evidence="4 7" id="KW-1133">Transmembrane helix</keyword>
<evidence type="ECO:0000256" key="5">
    <source>
        <dbReference type="ARBA" id="ARBA00023136"/>
    </source>
</evidence>
<dbReference type="GO" id="GO:0032934">
    <property type="term" value="F:sterol binding"/>
    <property type="evidence" value="ECO:0007669"/>
    <property type="project" value="TreeGrafter"/>
</dbReference>
<reference evidence="10" key="1">
    <citation type="journal article" date="2015" name="J. Biotechnol.">
        <title>The structure of the Cyberlindnera jadinii genome and its relation to Candida utilis analyzed by the occurrence of single nucleotide polymorphisms.</title>
        <authorList>
            <person name="Rupp O."/>
            <person name="Brinkrolf K."/>
            <person name="Buerth C."/>
            <person name="Kunigo M."/>
            <person name="Schneider J."/>
            <person name="Jaenicke S."/>
            <person name="Goesmann A."/>
            <person name="Puehler A."/>
            <person name="Jaeger K.-E."/>
            <person name="Ernst J.F."/>
        </authorList>
    </citation>
    <scope>NUCLEOTIDE SEQUENCE [LARGE SCALE GENOMIC DNA]</scope>
    <source>
        <strain evidence="10">ATCC 18201 / CBS 1600 / BCRC 20928 / JCM 3617 / NBRC 0987 / NRRL Y-1542</strain>
    </source>
</reference>
<name>A0A0H5BY55_CYBJN</name>
<dbReference type="InterPro" id="IPR051482">
    <property type="entry name" value="Cholesterol_transport"/>
</dbReference>
<evidence type="ECO:0000256" key="7">
    <source>
        <dbReference type="SAM" id="Phobius"/>
    </source>
</evidence>
<dbReference type="AlphaFoldDB" id="A0A0H5BY55"/>
<dbReference type="SMART" id="SM00568">
    <property type="entry name" value="GRAM"/>
    <property type="match status" value="1"/>
</dbReference>
<dbReference type="Pfam" id="PF16016">
    <property type="entry name" value="VASt"/>
    <property type="match status" value="1"/>
</dbReference>
<dbReference type="GO" id="GO:0140268">
    <property type="term" value="C:endoplasmic reticulum-plasma membrane contact site"/>
    <property type="evidence" value="ECO:0007669"/>
    <property type="project" value="TreeGrafter"/>
</dbReference>
<dbReference type="InterPro" id="IPR004182">
    <property type="entry name" value="GRAM"/>
</dbReference>
<evidence type="ECO:0000256" key="2">
    <source>
        <dbReference type="ARBA" id="ARBA00006582"/>
    </source>
</evidence>
<dbReference type="GO" id="GO:0005789">
    <property type="term" value="C:endoplasmic reticulum membrane"/>
    <property type="evidence" value="ECO:0007669"/>
    <property type="project" value="TreeGrafter"/>
</dbReference>
<sequence length="771" mass="85924">MDDPLVNESVWSLSSSPEAQDSQGELEKRLQAPVYVSKHSSDRDINKSVGLIRRTSQSSNDSKFAGVNGNSSTVNTKSSPAGPFTTEDHAEAPTEVATPRSNSGFLDSVLTSLSEKKDESTNSVTSPTMMSYRRTPRAKKRGASTSSIDITSPLTEAPKPYTTFSYDTNLYVEEKFKDTDYRYATIPRNEEFHKLFKSVSQSDRLLDDFSCALSRDILLQGRVYVSEHNICFNSNLLGWVTNLVIPLPDITGFEKTSTVGLFPNGIAISSKEGKNSFASFISRDGVFEFLETVWKASGGVPSTIDHSGDTQTSQVSSLLQLNGMPVLSKGLDLDQDSSLYTAYGGALMSLDSDNSRKSSMTSDDVEEEQTDNSEVVEEKVSSQKVHVLKPDSKYSYIGTHGHGVTHCPYKPEDNKETILARVNLNCPPGVLYEFLFGSNFTMLNEFLRTQDSRDFSDVSEYETNADKKKERHYEYIKDLNYSVGPKQTRCIVTETIEHYDTDGYINVVNTTQTPDVPSGNAFCVKTRYIMTWGKGNTTDLVISYWVHWTGSSWMKSIIEKSTKGGQESAAKALLDKIKEVLEENIQESTEEVSTAVKADEEEQEEQEKAELGGSPVETVLRSTSPITTILEGVSIFNVLVIVLLSLIVVLQFQILRGLNGSSRLVFDFVDGNDNSIEGDPSRRVNSEAVVWNWLDDRIGTLNESRREELDLLQREIDVFITKWTTGDLDLEQTKDLLNQFQLSLHNYANGVEDDERRKNLKVLKDAISALL</sequence>
<feature type="compositionally biased region" description="Polar residues" evidence="6">
    <location>
        <begin position="54"/>
        <end position="79"/>
    </location>
</feature>
<dbReference type="InterPro" id="IPR031968">
    <property type="entry name" value="VASt"/>
</dbReference>
<dbReference type="CDD" id="cd13220">
    <property type="entry name" value="PH-GRAM_GRAMDC"/>
    <property type="match status" value="1"/>
</dbReference>
<feature type="region of interest" description="Disordered" evidence="6">
    <location>
        <begin position="1"/>
        <end position="151"/>
    </location>
</feature>
<evidence type="ECO:0000256" key="6">
    <source>
        <dbReference type="SAM" id="MobiDB-lite"/>
    </source>
</evidence>
<evidence type="ECO:0000313" key="10">
    <source>
        <dbReference type="Proteomes" id="UP000038830"/>
    </source>
</evidence>
<protein>
    <recommendedName>
        <fullName evidence="8">VASt domain-containing protein</fullName>
    </recommendedName>
</protein>
<feature type="domain" description="VASt" evidence="8">
    <location>
        <begin position="415"/>
        <end position="585"/>
    </location>
</feature>
<dbReference type="GO" id="GO:0032366">
    <property type="term" value="P:intracellular sterol transport"/>
    <property type="evidence" value="ECO:0007669"/>
    <property type="project" value="TreeGrafter"/>
</dbReference>
<feature type="region of interest" description="Disordered" evidence="6">
    <location>
        <begin position="586"/>
        <end position="614"/>
    </location>
</feature>